<reference evidence="1" key="1">
    <citation type="submission" date="2013-07" db="EMBL/GenBank/DDBJ databases">
        <title>Sub-species coevolution in mutualistic symbiosis.</title>
        <authorList>
            <person name="Murfin K."/>
            <person name="Klassen J."/>
            <person name="Lee M."/>
            <person name="Forst S."/>
            <person name="Stock P."/>
            <person name="Goodrich-Blair H."/>
        </authorList>
    </citation>
    <scope>NUCLEOTIDE SEQUENCE [LARGE SCALE GENOMIC DNA]</scope>
    <source>
        <strain evidence="1">Oregonense</strain>
    </source>
</reference>
<protein>
    <submittedName>
        <fullName evidence="1">Uncharacterized protein</fullName>
    </submittedName>
</protein>
<organism evidence="1">
    <name type="scientific">Xenorhabdus bovienii str. oregonense</name>
    <dbReference type="NCBI Taxonomy" id="1398202"/>
    <lineage>
        <taxon>Bacteria</taxon>
        <taxon>Pseudomonadati</taxon>
        <taxon>Pseudomonadota</taxon>
        <taxon>Gammaproteobacteria</taxon>
        <taxon>Enterobacterales</taxon>
        <taxon>Morganellaceae</taxon>
        <taxon>Xenorhabdus</taxon>
    </lineage>
</organism>
<name>A0A077P3W0_XENBV</name>
<dbReference type="AlphaFoldDB" id="A0A077P3W0"/>
<dbReference type="EMBL" id="CBSX010000114">
    <property type="protein sequence ID" value="CDH05755.1"/>
    <property type="molecule type" value="Genomic_DNA"/>
</dbReference>
<dbReference type="HOGENOM" id="CLU_205828_0_0_6"/>
<comment type="caution">
    <text evidence="1">The sequence shown here is derived from an EMBL/GenBank/DDBJ whole genome shotgun (WGS) entry which is preliminary data.</text>
</comment>
<dbReference type="Proteomes" id="UP000028483">
    <property type="component" value="Unassembled WGS sequence"/>
</dbReference>
<accession>A0A077P3W0</accession>
<evidence type="ECO:0000313" key="1">
    <source>
        <dbReference type="EMBL" id="CDH05755.1"/>
    </source>
</evidence>
<dbReference type="RefSeq" id="WP_155271005.1">
    <property type="nucleotide sequence ID" value="NZ_CAWLUU010000173.1"/>
</dbReference>
<proteinExistence type="predicted"/>
<gene>
    <name evidence="1" type="ORF">XBO1_2000010</name>
</gene>
<sequence length="57" mass="6426">MTNKLSFDDWYQALVDIAFENNGSVADIAAWRPEYEAGKTPLAAWIDENPPLINQSK</sequence>